<dbReference type="AlphaFoldDB" id="A0A6M8BGV3"/>
<dbReference type="Proteomes" id="UP000505210">
    <property type="component" value="Chromosome"/>
</dbReference>
<accession>A0A6M8BGV3</accession>
<evidence type="ECO:0000313" key="2">
    <source>
        <dbReference type="Proteomes" id="UP000505210"/>
    </source>
</evidence>
<evidence type="ECO:0000313" key="1">
    <source>
        <dbReference type="EMBL" id="QKD83556.1"/>
    </source>
</evidence>
<gene>
    <name evidence="1" type="ORF">HPC62_16325</name>
</gene>
<dbReference type="RefSeq" id="WP_172357394.1">
    <property type="nucleotide sequence ID" value="NZ_CP053661.1"/>
</dbReference>
<sequence>MISNISNAEWPGGIAVNKPAPRVRNLASLTGSAIAPSPGSRVQGAIAAKLETGTQTRISSRWDGFLSLRGMAAQKARASTPALW</sequence>
<name>A0A6M8BGV3_9CYAN</name>
<organism evidence="1 2">
    <name type="scientific">Thermoleptolyngbya sichuanensis A183</name>
    <dbReference type="NCBI Taxonomy" id="2737172"/>
    <lineage>
        <taxon>Bacteria</taxon>
        <taxon>Bacillati</taxon>
        <taxon>Cyanobacteriota</taxon>
        <taxon>Cyanophyceae</taxon>
        <taxon>Oculatellales</taxon>
        <taxon>Oculatellaceae</taxon>
        <taxon>Thermoleptolyngbya</taxon>
        <taxon>Thermoleptolyngbya sichuanensis</taxon>
    </lineage>
</organism>
<reference evidence="1 2" key="1">
    <citation type="submission" date="2020-05" db="EMBL/GenBank/DDBJ databases">
        <title>Complete genome sequence of of a novel Thermoleptolyngbya strain isolated from hot springs of Ganzi, Sichuan China.</title>
        <authorList>
            <person name="Tang J."/>
            <person name="Daroch M."/>
            <person name="Li L."/>
            <person name="Waleron K."/>
            <person name="Waleron M."/>
            <person name="Waleron M."/>
        </authorList>
    </citation>
    <scope>NUCLEOTIDE SEQUENCE [LARGE SCALE GENOMIC DNA]</scope>
    <source>
        <strain evidence="1 2">PKUAC-SCTA183</strain>
    </source>
</reference>
<protein>
    <submittedName>
        <fullName evidence="1">Uncharacterized protein</fullName>
    </submittedName>
</protein>
<dbReference type="KEGG" id="theu:HPC62_16325"/>
<keyword evidence="2" id="KW-1185">Reference proteome</keyword>
<dbReference type="EMBL" id="CP053661">
    <property type="protein sequence ID" value="QKD83556.1"/>
    <property type="molecule type" value="Genomic_DNA"/>
</dbReference>
<proteinExistence type="predicted"/>